<organism evidence="9 10">
    <name type="scientific">Flagellimonas allohymeniacidonis</name>
    <dbReference type="NCBI Taxonomy" id="2517819"/>
    <lineage>
        <taxon>Bacteria</taxon>
        <taxon>Pseudomonadati</taxon>
        <taxon>Bacteroidota</taxon>
        <taxon>Flavobacteriia</taxon>
        <taxon>Flavobacteriales</taxon>
        <taxon>Flavobacteriaceae</taxon>
        <taxon>Flagellimonas</taxon>
    </lineage>
</organism>
<dbReference type="EC" id="6.3.4.3" evidence="8"/>
<evidence type="ECO:0000256" key="8">
    <source>
        <dbReference type="HAMAP-Rule" id="MF_01543"/>
    </source>
</evidence>
<evidence type="ECO:0000256" key="7">
    <source>
        <dbReference type="ARBA" id="ARBA00061363"/>
    </source>
</evidence>
<dbReference type="HAMAP" id="MF_01543">
    <property type="entry name" value="FTHFS"/>
    <property type="match status" value="1"/>
</dbReference>
<dbReference type="GO" id="GO:0004329">
    <property type="term" value="F:formate-tetrahydrofolate ligase activity"/>
    <property type="evidence" value="ECO:0007669"/>
    <property type="project" value="UniProtKB-UniRule"/>
</dbReference>
<dbReference type="OrthoDB" id="9761733at2"/>
<evidence type="ECO:0000256" key="5">
    <source>
        <dbReference type="ARBA" id="ARBA00022840"/>
    </source>
</evidence>
<keyword evidence="10" id="KW-1185">Reference proteome</keyword>
<dbReference type="Gene3D" id="3.10.410.10">
    <property type="entry name" value="Formyltetrahydrofolate synthetase, domain 3"/>
    <property type="match status" value="1"/>
</dbReference>
<dbReference type="AlphaFoldDB" id="A0A4Q8QG53"/>
<comment type="similarity">
    <text evidence="7 8">Belongs to the formate--tetrahydrofolate ligase family.</text>
</comment>
<protein>
    <recommendedName>
        <fullName evidence="8">Formate--tetrahydrofolate ligase</fullName>
        <ecNumber evidence="8">6.3.4.3</ecNumber>
    </recommendedName>
    <alternativeName>
        <fullName evidence="8">Formyltetrahydrofolate synthetase</fullName>
        <shortName evidence="8">FHS</shortName>
        <shortName evidence="8">FTHFS</shortName>
    </alternativeName>
</protein>
<dbReference type="InterPro" id="IPR020628">
    <property type="entry name" value="Formate_THF_ligase_CS"/>
</dbReference>
<comment type="caution">
    <text evidence="9">The sequence shown here is derived from an EMBL/GenBank/DDBJ whole genome shotgun (WGS) entry which is preliminary data.</text>
</comment>
<dbReference type="PROSITE" id="PS00721">
    <property type="entry name" value="FTHFS_1"/>
    <property type="match status" value="1"/>
</dbReference>
<name>A0A4Q8QG53_9FLAO</name>
<dbReference type="Pfam" id="PF01268">
    <property type="entry name" value="FTHFS"/>
    <property type="match status" value="1"/>
</dbReference>
<dbReference type="InterPro" id="IPR000559">
    <property type="entry name" value="Formate_THF_ligase"/>
</dbReference>
<dbReference type="Gene3D" id="3.30.1510.10">
    <property type="entry name" value="Domain 2, N(10)-formyltetrahydrofolate synthetase"/>
    <property type="match status" value="1"/>
</dbReference>
<evidence type="ECO:0000313" key="9">
    <source>
        <dbReference type="EMBL" id="TAI48874.1"/>
    </source>
</evidence>
<dbReference type="SUPFAM" id="SSF52540">
    <property type="entry name" value="P-loop containing nucleoside triphosphate hydrolases"/>
    <property type="match status" value="1"/>
</dbReference>
<dbReference type="FunFam" id="3.30.1510.10:FF:000001">
    <property type="entry name" value="Formate--tetrahydrofolate ligase"/>
    <property type="match status" value="1"/>
</dbReference>
<keyword evidence="4 8" id="KW-0547">Nucleotide-binding</keyword>
<dbReference type="UniPathway" id="UPA00193"/>
<dbReference type="Proteomes" id="UP000291981">
    <property type="component" value="Unassembled WGS sequence"/>
</dbReference>
<comment type="pathway">
    <text evidence="1 8">One-carbon metabolism; tetrahydrofolate interconversion.</text>
</comment>
<keyword evidence="2 8" id="KW-0554">One-carbon metabolism</keyword>
<feature type="binding site" evidence="8">
    <location>
        <begin position="64"/>
        <end position="71"/>
    </location>
    <ligand>
        <name>ATP</name>
        <dbReference type="ChEBI" id="CHEBI:30616"/>
    </ligand>
</feature>
<evidence type="ECO:0000256" key="3">
    <source>
        <dbReference type="ARBA" id="ARBA00022598"/>
    </source>
</evidence>
<keyword evidence="3 8" id="KW-0436">Ligase</keyword>
<sequence length="556" mass="59751">MMTDLQIAKKTALQHITTIAEKFGVSSDQIEMYGKYKAKLPLQAIDKKKAAESNLILVSAISPTPAGEGKTTMSIGLSEGLNRLNKKTTVVLREPSLGPVFGIKGGATGGGYSQVLPMEDINLHFTGDFSAIEKAHNLLAALIDNNIQSKTNSLRIDARTVSWKRVVDVNDRALRHVIVGLGGTTSGVPRETGFDITAASEIMAILCLAENLSDLKKRLGNIFVGYTYDKEPIYAKDLKAQGAMTALLKDAIKPNLVQTIEGNPAIIHGGPFANIAQGTNSVIATTMGMSHSDYTVTEAGFGFDLGAEKFFDIKCQSAGLKPKAVVLTATVRALKYHGGADLKSLTVPNAEALKKGLPNLEKHLENIAKFNIVPVIAINKFLTDTDEEIEVIQEFAQSKGVRVAIAEVWAKGGEGALDLAQHVIQIIESKASDFQPLYDWKSTVTDKIETIAKEIYGAEHVDYTGKAKAHLRKISNLGLDGLPVCIAKTQKSLSDNPKLLGRPKDFIITVREIEIAAGAGFLIPITGDIMRMPGLPAHPASEGMDINDDGEIIGLF</sequence>
<accession>A0A4Q8QG53</accession>
<proteinExistence type="inferred from homology"/>
<comment type="catalytic activity">
    <reaction evidence="6 8">
        <text>(6S)-5,6,7,8-tetrahydrofolate + formate + ATP = (6R)-10-formyltetrahydrofolate + ADP + phosphate</text>
        <dbReference type="Rhea" id="RHEA:20221"/>
        <dbReference type="ChEBI" id="CHEBI:15740"/>
        <dbReference type="ChEBI" id="CHEBI:30616"/>
        <dbReference type="ChEBI" id="CHEBI:43474"/>
        <dbReference type="ChEBI" id="CHEBI:57453"/>
        <dbReference type="ChEBI" id="CHEBI:195366"/>
        <dbReference type="ChEBI" id="CHEBI:456216"/>
        <dbReference type="EC" id="6.3.4.3"/>
    </reaction>
</comment>
<dbReference type="NCBIfam" id="NF010030">
    <property type="entry name" value="PRK13505.1"/>
    <property type="match status" value="1"/>
</dbReference>
<evidence type="ECO:0000313" key="10">
    <source>
        <dbReference type="Proteomes" id="UP000291981"/>
    </source>
</evidence>
<dbReference type="GO" id="GO:0005524">
    <property type="term" value="F:ATP binding"/>
    <property type="evidence" value="ECO:0007669"/>
    <property type="project" value="UniProtKB-UniRule"/>
</dbReference>
<reference evidence="9 10" key="1">
    <citation type="submission" date="2019-02" db="EMBL/GenBank/DDBJ databases">
        <title>Draft genome sequence of Muricauda sp. 176CP4-71.</title>
        <authorList>
            <person name="Park J.-S."/>
        </authorList>
    </citation>
    <scope>NUCLEOTIDE SEQUENCE [LARGE SCALE GENOMIC DNA]</scope>
    <source>
        <strain evidence="9 10">176CP4-71</strain>
    </source>
</reference>
<dbReference type="GO" id="GO:0035999">
    <property type="term" value="P:tetrahydrofolate interconversion"/>
    <property type="evidence" value="ECO:0007669"/>
    <property type="project" value="UniProtKB-UniRule"/>
</dbReference>
<evidence type="ECO:0000256" key="1">
    <source>
        <dbReference type="ARBA" id="ARBA00004777"/>
    </source>
</evidence>
<evidence type="ECO:0000256" key="2">
    <source>
        <dbReference type="ARBA" id="ARBA00022563"/>
    </source>
</evidence>
<dbReference type="Gene3D" id="3.40.50.300">
    <property type="entry name" value="P-loop containing nucleotide triphosphate hydrolases"/>
    <property type="match status" value="1"/>
</dbReference>
<dbReference type="CDD" id="cd00477">
    <property type="entry name" value="FTHFS"/>
    <property type="match status" value="1"/>
</dbReference>
<dbReference type="InterPro" id="IPR027417">
    <property type="entry name" value="P-loop_NTPase"/>
</dbReference>
<keyword evidence="5 8" id="KW-0067">ATP-binding</keyword>
<evidence type="ECO:0000256" key="4">
    <source>
        <dbReference type="ARBA" id="ARBA00022741"/>
    </source>
</evidence>
<evidence type="ECO:0000256" key="6">
    <source>
        <dbReference type="ARBA" id="ARBA00049033"/>
    </source>
</evidence>
<dbReference type="EMBL" id="SGIU01000001">
    <property type="protein sequence ID" value="TAI48874.1"/>
    <property type="molecule type" value="Genomic_DNA"/>
</dbReference>
<dbReference type="FunFam" id="3.10.410.10:FF:000001">
    <property type="entry name" value="Putative formate--tetrahydrofolate ligase"/>
    <property type="match status" value="1"/>
</dbReference>
<gene>
    <name evidence="8" type="primary">fhs</name>
    <name evidence="9" type="ORF">EW142_03495</name>
</gene>